<name>W9V994_9GAMM</name>
<dbReference type="AlphaFoldDB" id="W9V994"/>
<reference evidence="1 2" key="1">
    <citation type="submission" date="2012-11" db="EMBL/GenBank/DDBJ databases">
        <title>Genome assembly of Thiorhodococcus sp. AK35.</title>
        <authorList>
            <person name="Nupur N."/>
            <person name="Khatri I."/>
            <person name="Subramanian S."/>
            <person name="Pinnaka A."/>
        </authorList>
    </citation>
    <scope>NUCLEOTIDE SEQUENCE [LARGE SCALE GENOMIC DNA]</scope>
    <source>
        <strain evidence="1 2">AK35</strain>
    </source>
</reference>
<organism evidence="1 2">
    <name type="scientific">Imhoffiella purpurea</name>
    <dbReference type="NCBI Taxonomy" id="1249627"/>
    <lineage>
        <taxon>Bacteria</taxon>
        <taxon>Pseudomonadati</taxon>
        <taxon>Pseudomonadota</taxon>
        <taxon>Gammaproteobacteria</taxon>
        <taxon>Chromatiales</taxon>
        <taxon>Chromatiaceae</taxon>
        <taxon>Imhoffiella</taxon>
    </lineage>
</organism>
<protein>
    <submittedName>
        <fullName evidence="1">Uncharacterized protein</fullName>
    </submittedName>
</protein>
<dbReference type="STRING" id="1249627.D779_0638"/>
<evidence type="ECO:0000313" key="2">
    <source>
        <dbReference type="Proteomes" id="UP000019460"/>
    </source>
</evidence>
<proteinExistence type="predicted"/>
<gene>
    <name evidence="1" type="ORF">D779_0638</name>
</gene>
<sequence length="40" mass="4416">MYSAVTVLPLVRREMDVCRCGLFMDTPASKIGAIQGMNLK</sequence>
<keyword evidence="2" id="KW-1185">Reference proteome</keyword>
<dbReference type="EMBL" id="AONC01000016">
    <property type="protein sequence ID" value="EXJ16014.1"/>
    <property type="molecule type" value="Genomic_DNA"/>
</dbReference>
<comment type="caution">
    <text evidence="1">The sequence shown here is derived from an EMBL/GenBank/DDBJ whole genome shotgun (WGS) entry which is preliminary data.</text>
</comment>
<evidence type="ECO:0000313" key="1">
    <source>
        <dbReference type="EMBL" id="EXJ16014.1"/>
    </source>
</evidence>
<accession>W9V994</accession>
<dbReference type="Proteomes" id="UP000019460">
    <property type="component" value="Unassembled WGS sequence"/>
</dbReference>